<reference evidence="6 7" key="1">
    <citation type="journal article" date="2011" name="J. Bacteriol.">
        <title>Draft genome sequence of Sporolactobacillus inulinus strain CASD, an efficient D-lactic acid-producing bacterium with high-concentration lactate tolerance capability.</title>
        <authorList>
            <person name="Yu B."/>
            <person name="Su F."/>
            <person name="Wang L."/>
            <person name="Xu K."/>
            <person name="Zhao B."/>
            <person name="Xu P."/>
        </authorList>
    </citation>
    <scope>NUCLEOTIDE SEQUENCE [LARGE SCALE GENOMIC DNA]</scope>
    <source>
        <strain evidence="6 7">CASD</strain>
    </source>
</reference>
<feature type="binding site" evidence="5">
    <location>
        <position position="89"/>
    </location>
    <ligand>
        <name>Mg(2+)</name>
        <dbReference type="ChEBI" id="CHEBI:18420"/>
        <label>1</label>
        <note>catalytic</note>
    </ligand>
</feature>
<proteinExistence type="predicted"/>
<dbReference type="GO" id="GO:0006020">
    <property type="term" value="P:inositol metabolic process"/>
    <property type="evidence" value="ECO:0007669"/>
    <property type="project" value="TreeGrafter"/>
</dbReference>
<evidence type="ECO:0000256" key="4">
    <source>
        <dbReference type="ARBA" id="ARBA00022842"/>
    </source>
</evidence>
<dbReference type="STRING" id="1069536.SINU_06225"/>
<gene>
    <name evidence="6" type="ORF">SINU_06225</name>
</gene>
<name>A0A0U1QPP9_9BACL</name>
<feature type="binding site" evidence="5">
    <location>
        <position position="91"/>
    </location>
    <ligand>
        <name>Mg(2+)</name>
        <dbReference type="ChEBI" id="CHEBI:18420"/>
        <label>1</label>
        <note>catalytic</note>
    </ligand>
</feature>
<dbReference type="PANTHER" id="PTHR20854">
    <property type="entry name" value="INOSITOL MONOPHOSPHATASE"/>
    <property type="match status" value="1"/>
</dbReference>
<dbReference type="AlphaFoldDB" id="A0A0U1QPP9"/>
<feature type="binding site" evidence="5">
    <location>
        <position position="92"/>
    </location>
    <ligand>
        <name>Mg(2+)</name>
        <dbReference type="ChEBI" id="CHEBI:18420"/>
        <label>1</label>
        <note>catalytic</note>
    </ligand>
</feature>
<protein>
    <submittedName>
        <fullName evidence="6">Inositol monophosphatase</fullName>
    </submittedName>
</protein>
<dbReference type="OrthoDB" id="9772456at2"/>
<dbReference type="GO" id="GO:0008934">
    <property type="term" value="F:inositol monophosphate 1-phosphatase activity"/>
    <property type="evidence" value="ECO:0007669"/>
    <property type="project" value="TreeGrafter"/>
</dbReference>
<dbReference type="InterPro" id="IPR000760">
    <property type="entry name" value="Inositol_monophosphatase-like"/>
</dbReference>
<dbReference type="Gene3D" id="3.40.190.80">
    <property type="match status" value="1"/>
</dbReference>
<feature type="binding site" evidence="5">
    <location>
        <position position="216"/>
    </location>
    <ligand>
        <name>Mg(2+)</name>
        <dbReference type="ChEBI" id="CHEBI:18420"/>
        <label>1</label>
        <note>catalytic</note>
    </ligand>
</feature>
<evidence type="ECO:0000313" key="7">
    <source>
        <dbReference type="Proteomes" id="UP000035553"/>
    </source>
</evidence>
<keyword evidence="4 5" id="KW-0460">Magnesium</keyword>
<dbReference type="EMBL" id="AFVQ02000076">
    <property type="protein sequence ID" value="KLI02778.1"/>
    <property type="molecule type" value="Genomic_DNA"/>
</dbReference>
<evidence type="ECO:0000256" key="5">
    <source>
        <dbReference type="PIRSR" id="PIRSR600760-2"/>
    </source>
</evidence>
<keyword evidence="3" id="KW-0378">Hydrolase</keyword>
<dbReference type="PANTHER" id="PTHR20854:SF4">
    <property type="entry name" value="INOSITOL-1-MONOPHOSPHATASE-RELATED"/>
    <property type="match status" value="1"/>
</dbReference>
<dbReference type="Pfam" id="PF00459">
    <property type="entry name" value="Inositol_P"/>
    <property type="match status" value="1"/>
</dbReference>
<evidence type="ECO:0000313" key="6">
    <source>
        <dbReference type="EMBL" id="KLI02778.1"/>
    </source>
</evidence>
<dbReference type="PRINTS" id="PR00377">
    <property type="entry name" value="IMPHPHTASES"/>
</dbReference>
<keyword evidence="7" id="KW-1185">Reference proteome</keyword>
<dbReference type="FunFam" id="3.30.540.10:FF:000003">
    <property type="entry name" value="Inositol-1-monophosphatase"/>
    <property type="match status" value="1"/>
</dbReference>
<keyword evidence="2 5" id="KW-0479">Metal-binding</keyword>
<evidence type="ECO:0000256" key="1">
    <source>
        <dbReference type="ARBA" id="ARBA00001946"/>
    </source>
</evidence>
<sequence length="281" mass="31207">MTERDWDALGRQVTQWIKEAGAQLRASLSTPLEISEKSAHNDLVTNMDRHIEKFLIGKIRAAYPEDRIVSEEGFGDGAVDTKGVLWLLDPIDGTLNFVMQKRFFAVSIGIYEEGEGRAAFIYDVMADELFHCICGRGAYQNTKKLAALTSVTIEDSLIDLSATWLKPNRLIHEEIMTEIVKRCSGTRAYGAASLELAYVAAGYLDAYFTMRLSPWDYGAGLILLREVGGSYSRAEGQPLNILSKTSVLAARPGLHHFIAEHVCKQVQGGRFIRELDGGHNH</sequence>
<comment type="caution">
    <text evidence="6">The sequence shown here is derived from an EMBL/GenBank/DDBJ whole genome shotgun (WGS) entry which is preliminary data.</text>
</comment>
<dbReference type="CDD" id="cd01637">
    <property type="entry name" value="IMPase_like"/>
    <property type="match status" value="1"/>
</dbReference>
<comment type="cofactor">
    <cofactor evidence="1 5">
        <name>Mg(2+)</name>
        <dbReference type="ChEBI" id="CHEBI:18420"/>
    </cofactor>
</comment>
<evidence type="ECO:0000256" key="2">
    <source>
        <dbReference type="ARBA" id="ARBA00022723"/>
    </source>
</evidence>
<dbReference type="RefSeq" id="WP_010026170.1">
    <property type="nucleotide sequence ID" value="NZ_AFVQ02000076.1"/>
</dbReference>
<evidence type="ECO:0000256" key="3">
    <source>
        <dbReference type="ARBA" id="ARBA00022801"/>
    </source>
</evidence>
<dbReference type="GO" id="GO:0007165">
    <property type="term" value="P:signal transduction"/>
    <property type="evidence" value="ECO:0007669"/>
    <property type="project" value="TreeGrafter"/>
</dbReference>
<dbReference type="Gene3D" id="3.30.540.10">
    <property type="entry name" value="Fructose-1,6-Bisphosphatase, subunit A, domain 1"/>
    <property type="match status" value="1"/>
</dbReference>
<dbReference type="SUPFAM" id="SSF56655">
    <property type="entry name" value="Carbohydrate phosphatase"/>
    <property type="match status" value="1"/>
</dbReference>
<dbReference type="GO" id="GO:0046872">
    <property type="term" value="F:metal ion binding"/>
    <property type="evidence" value="ECO:0007669"/>
    <property type="project" value="UniProtKB-KW"/>
</dbReference>
<accession>A0A0U1QPP9</accession>
<feature type="binding site" evidence="5">
    <location>
        <position position="71"/>
    </location>
    <ligand>
        <name>Mg(2+)</name>
        <dbReference type="ChEBI" id="CHEBI:18420"/>
        <label>1</label>
        <note>catalytic</note>
    </ligand>
</feature>
<organism evidence="6 7">
    <name type="scientific">Sporolactobacillus inulinus CASD</name>
    <dbReference type="NCBI Taxonomy" id="1069536"/>
    <lineage>
        <taxon>Bacteria</taxon>
        <taxon>Bacillati</taxon>
        <taxon>Bacillota</taxon>
        <taxon>Bacilli</taxon>
        <taxon>Bacillales</taxon>
        <taxon>Sporolactobacillaceae</taxon>
        <taxon>Sporolactobacillus</taxon>
    </lineage>
</organism>
<dbReference type="Proteomes" id="UP000035553">
    <property type="component" value="Unassembled WGS sequence"/>
</dbReference>